<feature type="domain" description="HTH araC/xylS-type" evidence="3">
    <location>
        <begin position="108"/>
        <end position="176"/>
    </location>
</feature>
<evidence type="ECO:0000256" key="2">
    <source>
        <dbReference type="ARBA" id="ARBA00023163"/>
    </source>
</evidence>
<protein>
    <submittedName>
        <fullName evidence="4">AraC-type DNA-binding protein</fullName>
    </submittedName>
</protein>
<dbReference type="STRING" id="369401.SAMN05428642_10572"/>
<reference evidence="4 5" key="1">
    <citation type="submission" date="2016-10" db="EMBL/GenBank/DDBJ databases">
        <authorList>
            <person name="de Groot N.N."/>
        </authorList>
    </citation>
    <scope>NUCLEOTIDE SEQUENCE [LARGE SCALE GENOMIC DNA]</scope>
    <source>
        <strain evidence="4 5">DSM 18180</strain>
    </source>
</reference>
<keyword evidence="4" id="KW-0238">DNA-binding</keyword>
<keyword evidence="2" id="KW-0804">Transcription</keyword>
<dbReference type="AlphaFoldDB" id="A0A1K2IR49"/>
<evidence type="ECO:0000313" key="5">
    <source>
        <dbReference type="Proteomes" id="UP000182544"/>
    </source>
</evidence>
<dbReference type="RefSeq" id="WP_072403529.1">
    <property type="nucleotide sequence ID" value="NZ_FPKV01000005.1"/>
</dbReference>
<dbReference type="GO" id="GO:0003700">
    <property type="term" value="F:DNA-binding transcription factor activity"/>
    <property type="evidence" value="ECO:0007669"/>
    <property type="project" value="InterPro"/>
</dbReference>
<dbReference type="EMBL" id="FPKV01000005">
    <property type="protein sequence ID" value="SFZ94782.1"/>
    <property type="molecule type" value="Genomic_DNA"/>
</dbReference>
<keyword evidence="5" id="KW-1185">Reference proteome</keyword>
<name>A0A1K2IR49_9FLAO</name>
<evidence type="ECO:0000259" key="3">
    <source>
        <dbReference type="PROSITE" id="PS01124"/>
    </source>
</evidence>
<dbReference type="Gene3D" id="1.10.10.60">
    <property type="entry name" value="Homeodomain-like"/>
    <property type="match status" value="1"/>
</dbReference>
<proteinExistence type="predicted"/>
<accession>A0A1K2IR49</accession>
<evidence type="ECO:0000313" key="4">
    <source>
        <dbReference type="EMBL" id="SFZ94782.1"/>
    </source>
</evidence>
<keyword evidence="1" id="KW-0805">Transcription regulation</keyword>
<sequence>MIREIFVKNMVCNRCIKVLKDELSQAGAKVIEIELGRIKLDLKDAMDKNKLDHILKENGFLLIDTPEQLLVEQVKIELIKLLQHLPLQLYENLSVYLENKMCQDYSKISKVFSYTEQVTVEKYFIKLKIEKVKEIIQIQEYNFTEIGQLLDYSHINHLSSQFKNETGMSMSAYKSQYKSFRNSLDKIV</sequence>
<dbReference type="SUPFAM" id="SSF46689">
    <property type="entry name" value="Homeodomain-like"/>
    <property type="match status" value="1"/>
</dbReference>
<evidence type="ECO:0000256" key="1">
    <source>
        <dbReference type="ARBA" id="ARBA00023015"/>
    </source>
</evidence>
<dbReference type="PROSITE" id="PS01124">
    <property type="entry name" value="HTH_ARAC_FAMILY_2"/>
    <property type="match status" value="1"/>
</dbReference>
<dbReference type="GO" id="GO:0043565">
    <property type="term" value="F:sequence-specific DNA binding"/>
    <property type="evidence" value="ECO:0007669"/>
    <property type="project" value="InterPro"/>
</dbReference>
<gene>
    <name evidence="4" type="ORF">SAMN05428642_10572</name>
</gene>
<dbReference type="InterPro" id="IPR018060">
    <property type="entry name" value="HTH_AraC"/>
</dbReference>
<dbReference type="Proteomes" id="UP000182544">
    <property type="component" value="Unassembled WGS sequence"/>
</dbReference>
<dbReference type="OrthoDB" id="952277at2"/>
<organism evidence="4 5">
    <name type="scientific">Flaviramulus basaltis</name>
    <dbReference type="NCBI Taxonomy" id="369401"/>
    <lineage>
        <taxon>Bacteria</taxon>
        <taxon>Pseudomonadati</taxon>
        <taxon>Bacteroidota</taxon>
        <taxon>Flavobacteriia</taxon>
        <taxon>Flavobacteriales</taxon>
        <taxon>Flavobacteriaceae</taxon>
        <taxon>Flaviramulus</taxon>
    </lineage>
</organism>
<dbReference type="InterPro" id="IPR009057">
    <property type="entry name" value="Homeodomain-like_sf"/>
</dbReference>